<dbReference type="GO" id="GO:0006352">
    <property type="term" value="P:DNA-templated transcription initiation"/>
    <property type="evidence" value="ECO:0007669"/>
    <property type="project" value="InterPro"/>
</dbReference>
<dbReference type="SUPFAM" id="SSF88946">
    <property type="entry name" value="Sigma2 domain of RNA polymerase sigma factors"/>
    <property type="match status" value="1"/>
</dbReference>
<evidence type="ECO:0000256" key="1">
    <source>
        <dbReference type="ARBA" id="ARBA00010641"/>
    </source>
</evidence>
<proteinExistence type="inferred from homology"/>
<dbReference type="InterPro" id="IPR013324">
    <property type="entry name" value="RNA_pol_sigma_r3/r4-like"/>
</dbReference>
<keyword evidence="6" id="KW-0240">DNA-directed RNA polymerase</keyword>
<comment type="similarity">
    <text evidence="1">Belongs to the sigma-70 factor family. ECF subfamily.</text>
</comment>
<reference evidence="6" key="1">
    <citation type="journal article" date="2014" name="Int. J. Syst. Evol. Microbiol.">
        <title>Complete genome sequence of Corynebacterium casei LMG S-19264T (=DSM 44701T), isolated from a smear-ripened cheese.</title>
        <authorList>
            <consortium name="US DOE Joint Genome Institute (JGI-PGF)"/>
            <person name="Walter F."/>
            <person name="Albersmeier A."/>
            <person name="Kalinowski J."/>
            <person name="Ruckert C."/>
        </authorList>
    </citation>
    <scope>NUCLEOTIDE SEQUENCE</scope>
    <source>
        <strain evidence="6">CGMCC 1.15290</strain>
    </source>
</reference>
<dbReference type="Pfam" id="PF08281">
    <property type="entry name" value="Sigma70_r4_2"/>
    <property type="match status" value="1"/>
</dbReference>
<sequence length="161" mass="18689">MRKLDNEEVVKDAIQDLFVKLWLRRGTISVTDNIKYYLLASLKHLLINAGMQKARTPVESIDEPGIFTLHFTTQDGGERANQPDPRLLDALNQLTGRQKEVLYLRYFEEMSYEQIAELMDISVKGIYKLNYRALDALKELMQLPKKDILLLLAACRIWLFS</sequence>
<keyword evidence="3" id="KW-0731">Sigma factor</keyword>
<dbReference type="InterPro" id="IPR013249">
    <property type="entry name" value="RNA_pol_sigma70_r4_t2"/>
</dbReference>
<dbReference type="Gene3D" id="1.10.10.10">
    <property type="entry name" value="Winged helix-like DNA-binding domain superfamily/Winged helix DNA-binding domain"/>
    <property type="match status" value="1"/>
</dbReference>
<gene>
    <name evidence="6" type="ORF">GCM10011379_35360</name>
</gene>
<dbReference type="PANTHER" id="PTHR43133">
    <property type="entry name" value="RNA POLYMERASE ECF-TYPE SIGMA FACTO"/>
    <property type="match status" value="1"/>
</dbReference>
<dbReference type="InterPro" id="IPR036388">
    <property type="entry name" value="WH-like_DNA-bd_sf"/>
</dbReference>
<evidence type="ECO:0000256" key="4">
    <source>
        <dbReference type="ARBA" id="ARBA00023163"/>
    </source>
</evidence>
<dbReference type="SUPFAM" id="SSF88659">
    <property type="entry name" value="Sigma3 and sigma4 domains of RNA polymerase sigma factors"/>
    <property type="match status" value="1"/>
</dbReference>
<dbReference type="InterPro" id="IPR014284">
    <property type="entry name" value="RNA_pol_sigma-70_dom"/>
</dbReference>
<dbReference type="EMBL" id="BMIB01000003">
    <property type="protein sequence ID" value="GGH73634.1"/>
    <property type="molecule type" value="Genomic_DNA"/>
</dbReference>
<evidence type="ECO:0000313" key="6">
    <source>
        <dbReference type="EMBL" id="GGH73634.1"/>
    </source>
</evidence>
<dbReference type="GO" id="GO:0003677">
    <property type="term" value="F:DNA binding"/>
    <property type="evidence" value="ECO:0007669"/>
    <property type="project" value="InterPro"/>
</dbReference>
<dbReference type="GO" id="GO:0000428">
    <property type="term" value="C:DNA-directed RNA polymerase complex"/>
    <property type="evidence" value="ECO:0007669"/>
    <property type="project" value="UniProtKB-KW"/>
</dbReference>
<protein>
    <submittedName>
        <fullName evidence="6">DNA-directed RNA polymerase sigma-70 factor</fullName>
    </submittedName>
</protein>
<keyword evidence="4" id="KW-0804">Transcription</keyword>
<reference evidence="6" key="2">
    <citation type="submission" date="2020-09" db="EMBL/GenBank/DDBJ databases">
        <authorList>
            <person name="Sun Q."/>
            <person name="Zhou Y."/>
        </authorList>
    </citation>
    <scope>NUCLEOTIDE SEQUENCE</scope>
    <source>
        <strain evidence="6">CGMCC 1.15290</strain>
    </source>
</reference>
<keyword evidence="7" id="KW-1185">Reference proteome</keyword>
<dbReference type="AlphaFoldDB" id="A0A917IZT1"/>
<evidence type="ECO:0000256" key="3">
    <source>
        <dbReference type="ARBA" id="ARBA00023082"/>
    </source>
</evidence>
<keyword evidence="2" id="KW-0805">Transcription regulation</keyword>
<dbReference type="CDD" id="cd06171">
    <property type="entry name" value="Sigma70_r4"/>
    <property type="match status" value="1"/>
</dbReference>
<dbReference type="GO" id="GO:0016987">
    <property type="term" value="F:sigma factor activity"/>
    <property type="evidence" value="ECO:0007669"/>
    <property type="project" value="UniProtKB-KW"/>
</dbReference>
<dbReference type="NCBIfam" id="TIGR02937">
    <property type="entry name" value="sigma70-ECF"/>
    <property type="match status" value="1"/>
</dbReference>
<evidence type="ECO:0000313" key="7">
    <source>
        <dbReference type="Proteomes" id="UP000627292"/>
    </source>
</evidence>
<name>A0A917IZT1_9BACT</name>
<dbReference type="InterPro" id="IPR039425">
    <property type="entry name" value="RNA_pol_sigma-70-like"/>
</dbReference>
<evidence type="ECO:0000259" key="5">
    <source>
        <dbReference type="Pfam" id="PF08281"/>
    </source>
</evidence>
<accession>A0A917IZT1</accession>
<evidence type="ECO:0000256" key="2">
    <source>
        <dbReference type="ARBA" id="ARBA00023015"/>
    </source>
</evidence>
<feature type="domain" description="RNA polymerase sigma factor 70 region 4 type 2" evidence="5">
    <location>
        <begin position="86"/>
        <end position="137"/>
    </location>
</feature>
<dbReference type="Proteomes" id="UP000627292">
    <property type="component" value="Unassembled WGS sequence"/>
</dbReference>
<comment type="caution">
    <text evidence="6">The sequence shown here is derived from an EMBL/GenBank/DDBJ whole genome shotgun (WGS) entry which is preliminary data.</text>
</comment>
<dbReference type="InterPro" id="IPR013325">
    <property type="entry name" value="RNA_pol_sigma_r2"/>
</dbReference>
<organism evidence="6 7">
    <name type="scientific">Filimonas zeae</name>
    <dbReference type="NCBI Taxonomy" id="1737353"/>
    <lineage>
        <taxon>Bacteria</taxon>
        <taxon>Pseudomonadati</taxon>
        <taxon>Bacteroidota</taxon>
        <taxon>Chitinophagia</taxon>
        <taxon>Chitinophagales</taxon>
        <taxon>Chitinophagaceae</taxon>
        <taxon>Filimonas</taxon>
    </lineage>
</organism>
<dbReference type="PANTHER" id="PTHR43133:SF46">
    <property type="entry name" value="RNA POLYMERASE SIGMA-70 FACTOR ECF SUBFAMILY"/>
    <property type="match status" value="1"/>
</dbReference>